<dbReference type="Pfam" id="PF12752">
    <property type="entry name" value="SUZ"/>
    <property type="match status" value="1"/>
</dbReference>
<evidence type="ECO:0000313" key="5">
    <source>
        <dbReference type="Proteomes" id="UP001586593"/>
    </source>
</evidence>
<dbReference type="InterPro" id="IPR024771">
    <property type="entry name" value="SUZ"/>
</dbReference>
<dbReference type="InterPro" id="IPR024642">
    <property type="entry name" value="SUZ-C"/>
</dbReference>
<feature type="domain" description="SUZ-C" evidence="3">
    <location>
        <begin position="244"/>
        <end position="284"/>
    </location>
</feature>
<keyword evidence="5" id="KW-1185">Reference proteome</keyword>
<comment type="caution">
    <text evidence="4">The sequence shown here is derived from an EMBL/GenBank/DDBJ whole genome shotgun (WGS) entry which is preliminary data.</text>
</comment>
<evidence type="ECO:0008006" key="6">
    <source>
        <dbReference type="Google" id="ProtNLM"/>
    </source>
</evidence>
<feature type="compositionally biased region" description="Basic and acidic residues" evidence="1">
    <location>
        <begin position="36"/>
        <end position="46"/>
    </location>
</feature>
<protein>
    <recommendedName>
        <fullName evidence="6">SUZ domain-containing protein</fullName>
    </recommendedName>
</protein>
<evidence type="ECO:0000313" key="4">
    <source>
        <dbReference type="EMBL" id="KAL1883137.1"/>
    </source>
</evidence>
<feature type="compositionally biased region" description="Polar residues" evidence="1">
    <location>
        <begin position="153"/>
        <end position="169"/>
    </location>
</feature>
<organism evidence="4 5">
    <name type="scientific">Phialemonium thermophilum</name>
    <dbReference type="NCBI Taxonomy" id="223376"/>
    <lineage>
        <taxon>Eukaryota</taxon>
        <taxon>Fungi</taxon>
        <taxon>Dikarya</taxon>
        <taxon>Ascomycota</taxon>
        <taxon>Pezizomycotina</taxon>
        <taxon>Sordariomycetes</taxon>
        <taxon>Sordariomycetidae</taxon>
        <taxon>Cephalothecales</taxon>
        <taxon>Cephalothecaceae</taxon>
        <taxon>Phialemonium</taxon>
    </lineage>
</organism>
<dbReference type="PROSITE" id="PS51673">
    <property type="entry name" value="SUZ"/>
    <property type="match status" value="1"/>
</dbReference>
<evidence type="ECO:0000256" key="1">
    <source>
        <dbReference type="SAM" id="MobiDB-lite"/>
    </source>
</evidence>
<dbReference type="Proteomes" id="UP001586593">
    <property type="component" value="Unassembled WGS sequence"/>
</dbReference>
<feature type="region of interest" description="Disordered" evidence="1">
    <location>
        <begin position="86"/>
        <end position="290"/>
    </location>
</feature>
<feature type="domain" description="SUZ" evidence="2">
    <location>
        <begin position="71"/>
        <end position="155"/>
    </location>
</feature>
<feature type="compositionally biased region" description="Basic and acidic residues" evidence="1">
    <location>
        <begin position="189"/>
        <end position="214"/>
    </location>
</feature>
<feature type="region of interest" description="Disordered" evidence="1">
    <location>
        <begin position="1"/>
        <end position="46"/>
    </location>
</feature>
<proteinExistence type="predicted"/>
<evidence type="ECO:0000259" key="2">
    <source>
        <dbReference type="PROSITE" id="PS51673"/>
    </source>
</evidence>
<name>A0ABR3Y5R4_9PEZI</name>
<gene>
    <name evidence="4" type="ORF">VTK73DRAFT_9504</name>
</gene>
<sequence length="290" mass="32670">MAKQTKVPDAWDDDDWEQQADKLVAKEEEEPAEQPPRTKAERLAKHAEVQRQLWESAETPTENIYVAANNNLPLTTGFKPAVKLLSRKPAPKVLTKRDPVTGLEKLTLQDEDEEGDKSHSDQLTPEEIKMRKQKELEEKQRRYEEARAKIFGDSSNFSRVSTPGNVTPPSGSEGRQYGRGRGRGRAGGSRRDSRQDNRQDNYREQLADGRDTHNRRVVGRMQTGPRELYDPNYSPKPESSPQNAGSEGTLLRLGRLATPLQEDQIIREPIGPNGSGGRGFGFARRETKES</sequence>
<feature type="compositionally biased region" description="Polar residues" evidence="1">
    <location>
        <begin position="237"/>
        <end position="246"/>
    </location>
</feature>
<dbReference type="PROSITE" id="PS51938">
    <property type="entry name" value="SUZ_C"/>
    <property type="match status" value="1"/>
</dbReference>
<accession>A0ABR3Y5R4</accession>
<evidence type="ECO:0000259" key="3">
    <source>
        <dbReference type="PROSITE" id="PS51938"/>
    </source>
</evidence>
<reference evidence="4 5" key="1">
    <citation type="journal article" date="2024" name="Commun. Biol.">
        <title>Comparative genomic analysis of thermophilic fungi reveals convergent evolutionary adaptations and gene losses.</title>
        <authorList>
            <person name="Steindorff A.S."/>
            <person name="Aguilar-Pontes M.V."/>
            <person name="Robinson A.J."/>
            <person name="Andreopoulos B."/>
            <person name="LaButti K."/>
            <person name="Kuo A."/>
            <person name="Mondo S."/>
            <person name="Riley R."/>
            <person name="Otillar R."/>
            <person name="Haridas S."/>
            <person name="Lipzen A."/>
            <person name="Grimwood J."/>
            <person name="Schmutz J."/>
            <person name="Clum A."/>
            <person name="Reid I.D."/>
            <person name="Moisan M.C."/>
            <person name="Butler G."/>
            <person name="Nguyen T.T.M."/>
            <person name="Dewar K."/>
            <person name="Conant G."/>
            <person name="Drula E."/>
            <person name="Henrissat B."/>
            <person name="Hansel C."/>
            <person name="Singer S."/>
            <person name="Hutchinson M.I."/>
            <person name="de Vries R.P."/>
            <person name="Natvig D.O."/>
            <person name="Powell A.J."/>
            <person name="Tsang A."/>
            <person name="Grigoriev I.V."/>
        </authorList>
    </citation>
    <scope>NUCLEOTIDE SEQUENCE [LARGE SCALE GENOMIC DNA]</scope>
    <source>
        <strain evidence="4 5">ATCC 24622</strain>
    </source>
</reference>
<dbReference type="EMBL" id="JAZHXJ010000008">
    <property type="protein sequence ID" value="KAL1883137.1"/>
    <property type="molecule type" value="Genomic_DNA"/>
</dbReference>
<feature type="compositionally biased region" description="Basic and acidic residues" evidence="1">
    <location>
        <begin position="116"/>
        <end position="150"/>
    </location>
</feature>